<dbReference type="Proteomes" id="UP001596413">
    <property type="component" value="Unassembled WGS sequence"/>
</dbReference>
<keyword evidence="3" id="KW-1185">Reference proteome</keyword>
<evidence type="ECO:0000313" key="3">
    <source>
        <dbReference type="Proteomes" id="UP001596413"/>
    </source>
</evidence>
<gene>
    <name evidence="2" type="ORF">ACFQLX_13350</name>
</gene>
<accession>A0ABW2GEE6</accession>
<protein>
    <submittedName>
        <fullName evidence="2">Uncharacterized protein</fullName>
    </submittedName>
</protein>
<evidence type="ECO:0000313" key="2">
    <source>
        <dbReference type="EMBL" id="MFC7219144.1"/>
    </source>
</evidence>
<organism evidence="2 3">
    <name type="scientific">Streptomyces polyrhachis</name>
    <dbReference type="NCBI Taxonomy" id="1282885"/>
    <lineage>
        <taxon>Bacteria</taxon>
        <taxon>Bacillati</taxon>
        <taxon>Actinomycetota</taxon>
        <taxon>Actinomycetes</taxon>
        <taxon>Kitasatosporales</taxon>
        <taxon>Streptomycetaceae</taxon>
        <taxon>Streptomyces</taxon>
    </lineage>
</organism>
<comment type="caution">
    <text evidence="2">The sequence shown here is derived from an EMBL/GenBank/DDBJ whole genome shotgun (WGS) entry which is preliminary data.</text>
</comment>
<reference evidence="3" key="1">
    <citation type="journal article" date="2019" name="Int. J. Syst. Evol. Microbiol.">
        <title>The Global Catalogue of Microorganisms (GCM) 10K type strain sequencing project: providing services to taxonomists for standard genome sequencing and annotation.</title>
        <authorList>
            <consortium name="The Broad Institute Genomics Platform"/>
            <consortium name="The Broad Institute Genome Sequencing Center for Infectious Disease"/>
            <person name="Wu L."/>
            <person name="Ma J."/>
        </authorList>
    </citation>
    <scope>NUCLEOTIDE SEQUENCE [LARGE SCALE GENOMIC DNA]</scope>
    <source>
        <strain evidence="3">CGMCC 1.13681</strain>
    </source>
</reference>
<keyword evidence="1" id="KW-0732">Signal</keyword>
<feature type="signal peptide" evidence="1">
    <location>
        <begin position="1"/>
        <end position="27"/>
    </location>
</feature>
<evidence type="ECO:0000256" key="1">
    <source>
        <dbReference type="SAM" id="SignalP"/>
    </source>
</evidence>
<proteinExistence type="predicted"/>
<name>A0ABW2GEE6_9ACTN</name>
<sequence length="57" mass="5459">MTPAKKTLLAATAVLAAALLGAGSATAALAGEGHMPVSPKDGSVVLANLHMPVTPAP</sequence>
<dbReference type="RefSeq" id="WP_386414693.1">
    <property type="nucleotide sequence ID" value="NZ_JBHSZO010000018.1"/>
</dbReference>
<dbReference type="EMBL" id="JBHSZO010000018">
    <property type="protein sequence ID" value="MFC7219144.1"/>
    <property type="molecule type" value="Genomic_DNA"/>
</dbReference>
<feature type="chain" id="PRO_5047422326" evidence="1">
    <location>
        <begin position="28"/>
        <end position="57"/>
    </location>
</feature>